<keyword evidence="1" id="KW-0812">Transmembrane</keyword>
<dbReference type="OrthoDB" id="814802at2"/>
<dbReference type="STRING" id="561061.SAMN05660862_3288"/>
<proteinExistence type="predicted"/>
<dbReference type="Proteomes" id="UP000192980">
    <property type="component" value="Unassembled WGS sequence"/>
</dbReference>
<dbReference type="AlphaFoldDB" id="A0A1X7KYQ7"/>
<dbReference type="EMBL" id="FXAU01000007">
    <property type="protein sequence ID" value="SMG46313.1"/>
    <property type="molecule type" value="Genomic_DNA"/>
</dbReference>
<name>A0A1X7KYQ7_9SPHI</name>
<gene>
    <name evidence="2" type="ORF">SAMN05660862_3288</name>
</gene>
<evidence type="ECO:0008006" key="4">
    <source>
        <dbReference type="Google" id="ProtNLM"/>
    </source>
</evidence>
<evidence type="ECO:0000313" key="2">
    <source>
        <dbReference type="EMBL" id="SMG46313.1"/>
    </source>
</evidence>
<sequence length="615" mass="70360">MKNIWKWILGVIVLLFIGVLCGGWYLSRNWKPLAEEKLAAFVKEASKGLYTVRYDALDINPTIGNISFKNLKLKADTAVYRLLEGQQKASNNMFDIEMKSLYIKRFSLWDLIRNRKLSISSIELEDVVLHLTNKYHQYNDTIPNTAKKDFGESLKKVLSQVSVNRMAVDKISVRYTTLSEQGKKISEIKHHDIAIQVGDFLLDSVSALDTTRLFYTRKIVVAIPAFSHRFSNNPYKGSFEKLVLNTEEKSVVLTKGRYEPTVTPAAYYRMKGENKALTYLRVDSLRLDDFDFHRLLDERALVSKKVLLRKGYAKFYGDKRFPKKPENQIGQAPHQKIMRLPVKLILDTVVVQHMDVVYTEMGDRYQREGTIDFISSSGHLTNVTNDTLTLQKHPYMRADLKTKVMNSGALHVIFSFDMLSRAGAYSYKGEVGRMQAPPFNRILHPLLNFDIATGNIKRISFNMQGTDRKTTGTFYFDYDQMKVRLPDIPRKNGKKTSGKIVSWVVNQLLINDSNPDANEVYHVGKVDYVRVADHTFFKNIWKSLLEGIKQTAGISKEREDKLLGQAESTVKAVAETKKIMEGTKKVLGETKKVGQKTGTFFKGLFKKKPKEAEEE</sequence>
<protein>
    <recommendedName>
        <fullName evidence="4">AsmA-like C-terminal region</fullName>
    </recommendedName>
</protein>
<organism evidence="2 3">
    <name type="scientific">Sphingobacterium psychroaquaticum</name>
    <dbReference type="NCBI Taxonomy" id="561061"/>
    <lineage>
        <taxon>Bacteria</taxon>
        <taxon>Pseudomonadati</taxon>
        <taxon>Bacteroidota</taxon>
        <taxon>Sphingobacteriia</taxon>
        <taxon>Sphingobacteriales</taxon>
        <taxon>Sphingobacteriaceae</taxon>
        <taxon>Sphingobacterium</taxon>
    </lineage>
</organism>
<reference evidence="2 3" key="1">
    <citation type="submission" date="2017-04" db="EMBL/GenBank/DDBJ databases">
        <authorList>
            <person name="Afonso C.L."/>
            <person name="Miller P.J."/>
            <person name="Scott M.A."/>
            <person name="Spackman E."/>
            <person name="Goraichik I."/>
            <person name="Dimitrov K.M."/>
            <person name="Suarez D.L."/>
            <person name="Swayne D.E."/>
        </authorList>
    </citation>
    <scope>NUCLEOTIDE SEQUENCE [LARGE SCALE GENOMIC DNA]</scope>
    <source>
        <strain evidence="2 3">DSM 22418</strain>
    </source>
</reference>
<accession>A0A1X7KYQ7</accession>
<keyword evidence="3" id="KW-1185">Reference proteome</keyword>
<feature type="transmembrane region" description="Helical" evidence="1">
    <location>
        <begin position="7"/>
        <end position="26"/>
    </location>
</feature>
<evidence type="ECO:0000313" key="3">
    <source>
        <dbReference type="Proteomes" id="UP000192980"/>
    </source>
</evidence>
<keyword evidence="1" id="KW-1133">Transmembrane helix</keyword>
<dbReference type="RefSeq" id="WP_085473991.1">
    <property type="nucleotide sequence ID" value="NZ_FXAU01000007.1"/>
</dbReference>
<evidence type="ECO:0000256" key="1">
    <source>
        <dbReference type="SAM" id="Phobius"/>
    </source>
</evidence>
<keyword evidence="1" id="KW-0472">Membrane</keyword>